<accession>A0A316J6U0</accession>
<dbReference type="InterPro" id="IPR019546">
    <property type="entry name" value="TAT_signal_bac_arc"/>
</dbReference>
<proteinExistence type="predicted"/>
<evidence type="ECO:0000313" key="2">
    <source>
        <dbReference type="Proteomes" id="UP000245865"/>
    </source>
</evidence>
<keyword evidence="2" id="KW-1185">Reference proteome</keyword>
<dbReference type="EMBL" id="QGDB01000005">
    <property type="protein sequence ID" value="PWL17041.1"/>
    <property type="molecule type" value="Genomic_DNA"/>
</dbReference>
<dbReference type="Proteomes" id="UP000245865">
    <property type="component" value="Unassembled WGS sequence"/>
</dbReference>
<comment type="caution">
    <text evidence="1">The sequence shown here is derived from an EMBL/GenBank/DDBJ whole genome shotgun (WGS) entry which is preliminary data.</text>
</comment>
<dbReference type="PROSITE" id="PS51318">
    <property type="entry name" value="TAT"/>
    <property type="match status" value="1"/>
</dbReference>
<name>A0A316J6U0_9HYPH</name>
<organism evidence="1 2">
    <name type="scientific">Falsochrobactrum shanghaiense</name>
    <dbReference type="NCBI Taxonomy" id="2201899"/>
    <lineage>
        <taxon>Bacteria</taxon>
        <taxon>Pseudomonadati</taxon>
        <taxon>Pseudomonadota</taxon>
        <taxon>Alphaproteobacteria</taxon>
        <taxon>Hyphomicrobiales</taxon>
        <taxon>Brucellaceae</taxon>
        <taxon>Falsochrobactrum</taxon>
    </lineage>
</organism>
<dbReference type="InterPro" id="IPR006311">
    <property type="entry name" value="TAT_signal"/>
</dbReference>
<protein>
    <submittedName>
        <fullName evidence="1">Uncharacterized protein</fullName>
    </submittedName>
</protein>
<dbReference type="NCBIfam" id="TIGR01409">
    <property type="entry name" value="TAT_signal_seq"/>
    <property type="match status" value="1"/>
</dbReference>
<evidence type="ECO:0000313" key="1">
    <source>
        <dbReference type="EMBL" id="PWL17041.1"/>
    </source>
</evidence>
<dbReference type="AlphaFoldDB" id="A0A316J6U0"/>
<sequence>MLNRRSFLRAAPAAGVALTVPAVAIAQAKHPLVRLREIQEEASELMAVHNKMMGGEYELLIRAPYAHHPVFYRRVDDGPLLADDVTGTTAFADWERKKSA</sequence>
<gene>
    <name evidence="1" type="ORF">DKP76_13465</name>
</gene>
<reference evidence="1 2" key="1">
    <citation type="submission" date="2018-05" db="EMBL/GenBank/DDBJ databases">
        <title>Comparative genomic sequence analysis between strain HN4 and CCM 8460T (Falsochrobactrum ovis) will provide more evidence to prove that HN4 is a new species of Falsochrobactrum.</title>
        <authorList>
            <person name="Lyu W."/>
            <person name="Sun L."/>
            <person name="Yao L."/>
        </authorList>
    </citation>
    <scope>NUCLEOTIDE SEQUENCE [LARGE SCALE GENOMIC DNA]</scope>
    <source>
        <strain evidence="1 2">HN4</strain>
    </source>
</reference>
<dbReference type="RefSeq" id="WP_109707323.1">
    <property type="nucleotide sequence ID" value="NZ_QGDB01000005.1"/>
</dbReference>
<dbReference type="OrthoDB" id="8403625at2"/>